<dbReference type="RefSeq" id="WP_311496245.1">
    <property type="nucleotide sequence ID" value="NZ_JAVRHO010000031.1"/>
</dbReference>
<evidence type="ECO:0000313" key="1">
    <source>
        <dbReference type="EMBL" id="MDT0648146.1"/>
    </source>
</evidence>
<dbReference type="EMBL" id="JAVRHO010000031">
    <property type="protein sequence ID" value="MDT0648146.1"/>
    <property type="molecule type" value="Genomic_DNA"/>
</dbReference>
<gene>
    <name evidence="1" type="ORF">RM545_15735</name>
</gene>
<proteinExistence type="predicted"/>
<reference evidence="1 2" key="1">
    <citation type="submission" date="2023-09" db="EMBL/GenBank/DDBJ databases">
        <authorList>
            <person name="Rey-Velasco X."/>
        </authorList>
    </citation>
    <scope>NUCLEOTIDE SEQUENCE [LARGE SCALE GENOMIC DNA]</scope>
    <source>
        <strain evidence="1 2">F260</strain>
    </source>
</reference>
<sequence length="172" mass="20353">MITTNYTTAHYTNPYLKHKIISDKIKLGQPILNLKKKQVQKIDLDILKEIIAAEKYEVLSESYSLLSINSIWLTKFFQFDERYLAAQYMTIYTSQLHGLKIHKQRDQFYIGYTIKEKFKAGDMKGTLQAKPLILTVNDLIDHLYLIKREEVIISEEDIKLINKQFKEHLERL</sequence>
<dbReference type="Proteomes" id="UP001245285">
    <property type="component" value="Unassembled WGS sequence"/>
</dbReference>
<name>A0ABU3CP86_9FLAO</name>
<keyword evidence="2" id="KW-1185">Reference proteome</keyword>
<protein>
    <submittedName>
        <fullName evidence="1">Uncharacterized protein</fullName>
    </submittedName>
</protein>
<comment type="caution">
    <text evidence="1">The sequence shown here is derived from an EMBL/GenBank/DDBJ whole genome shotgun (WGS) entry which is preliminary data.</text>
</comment>
<organism evidence="1 2">
    <name type="scientific">Autumnicola lenta</name>
    <dbReference type="NCBI Taxonomy" id="3075593"/>
    <lineage>
        <taxon>Bacteria</taxon>
        <taxon>Pseudomonadati</taxon>
        <taxon>Bacteroidota</taxon>
        <taxon>Flavobacteriia</taxon>
        <taxon>Flavobacteriales</taxon>
        <taxon>Flavobacteriaceae</taxon>
        <taxon>Autumnicola</taxon>
    </lineage>
</organism>
<accession>A0ABU3CP86</accession>
<evidence type="ECO:0000313" key="2">
    <source>
        <dbReference type="Proteomes" id="UP001245285"/>
    </source>
</evidence>